<dbReference type="GO" id="GO:0006043">
    <property type="term" value="P:glucosamine catabolic process"/>
    <property type="evidence" value="ECO:0007669"/>
    <property type="project" value="TreeGrafter"/>
</dbReference>
<proteinExistence type="inferred from homology"/>
<reference evidence="6 9" key="2">
    <citation type="submission" date="2021-01" db="EMBL/GenBank/DDBJ databases">
        <title>FDA dAtabase for Regulatory Grade micrObial Sequences (FDA-ARGOS): Supporting development and validation of Infectious Disease Dx tests.</title>
        <authorList>
            <person name="Sproer C."/>
            <person name="Gronow S."/>
            <person name="Severitt S."/>
            <person name="Schroder I."/>
            <person name="Tallon L."/>
            <person name="Sadzewicz L."/>
            <person name="Zhao X."/>
            <person name="Boylan J."/>
            <person name="Ott S."/>
            <person name="Bowen H."/>
            <person name="Vavikolanu K."/>
            <person name="Mehta A."/>
            <person name="Aluvathingal J."/>
            <person name="Nadendla S."/>
            <person name="Lowell S."/>
            <person name="Myers T."/>
            <person name="Yan Y."/>
            <person name="Sichtig H."/>
        </authorList>
    </citation>
    <scope>NUCLEOTIDE SEQUENCE [LARGE SCALE GENOMIC DNA]</scope>
    <source>
        <strain evidence="6 9">FDAARGOS_1148</strain>
    </source>
</reference>
<feature type="domain" description="Glucosamine/galactosamine-6-phosphate isomerase" evidence="5">
    <location>
        <begin position="22"/>
        <end position="225"/>
    </location>
</feature>
<dbReference type="InterPro" id="IPR018321">
    <property type="entry name" value="Glucosamine6P_isomerase_CS"/>
</dbReference>
<evidence type="ECO:0000256" key="1">
    <source>
        <dbReference type="ARBA" id="ARBA00000644"/>
    </source>
</evidence>
<comment type="catalytic activity">
    <reaction evidence="1 4">
        <text>alpha-D-glucosamine 6-phosphate + H2O = beta-D-fructose 6-phosphate + NH4(+)</text>
        <dbReference type="Rhea" id="RHEA:12172"/>
        <dbReference type="ChEBI" id="CHEBI:15377"/>
        <dbReference type="ChEBI" id="CHEBI:28938"/>
        <dbReference type="ChEBI" id="CHEBI:57634"/>
        <dbReference type="ChEBI" id="CHEBI:75989"/>
        <dbReference type="EC" id="3.5.99.6"/>
    </reaction>
</comment>
<feature type="active site" description="For ring-opening step" evidence="4">
    <location>
        <position position="137"/>
    </location>
</feature>
<dbReference type="GO" id="GO:0005737">
    <property type="term" value="C:cytoplasm"/>
    <property type="evidence" value="ECO:0007669"/>
    <property type="project" value="TreeGrafter"/>
</dbReference>
<evidence type="ECO:0000313" key="9">
    <source>
        <dbReference type="Proteomes" id="UP000595942"/>
    </source>
</evidence>
<dbReference type="GO" id="GO:0019262">
    <property type="term" value="P:N-acetylneuraminate catabolic process"/>
    <property type="evidence" value="ECO:0007669"/>
    <property type="project" value="UniProtKB-UniRule"/>
</dbReference>
<dbReference type="Proteomes" id="UP000595942">
    <property type="component" value="Chromosome"/>
</dbReference>
<dbReference type="EMBL" id="RQTE01000041">
    <property type="protein sequence ID" value="RZI03986.1"/>
    <property type="molecule type" value="Genomic_DNA"/>
</dbReference>
<keyword evidence="2 4" id="KW-0378">Hydrolase</keyword>
<name>A0A143PAR0_9STAP</name>
<dbReference type="InterPro" id="IPR006148">
    <property type="entry name" value="Glc/Gal-6P_isomerase"/>
</dbReference>
<comment type="pathway">
    <text evidence="4">Amino-sugar metabolism; N-acetylneuraminate degradation; D-fructose 6-phosphate from N-acetylneuraminate: step 5/5.</text>
</comment>
<evidence type="ECO:0000256" key="4">
    <source>
        <dbReference type="HAMAP-Rule" id="MF_01241"/>
    </source>
</evidence>
<evidence type="ECO:0000256" key="2">
    <source>
        <dbReference type="ARBA" id="ARBA00022801"/>
    </source>
</evidence>
<dbReference type="EMBL" id="CP068073">
    <property type="protein sequence ID" value="QQS82584.1"/>
    <property type="molecule type" value="Genomic_DNA"/>
</dbReference>
<dbReference type="InterPro" id="IPR037171">
    <property type="entry name" value="NagB/RpiA_transferase-like"/>
</dbReference>
<dbReference type="CDD" id="cd01399">
    <property type="entry name" value="GlcN6P_deaminase"/>
    <property type="match status" value="1"/>
</dbReference>
<feature type="active site" description="For ring-opening step" evidence="4">
    <location>
        <position position="144"/>
    </location>
</feature>
<dbReference type="InterPro" id="IPR004547">
    <property type="entry name" value="Glucosamine6P_isomerase"/>
</dbReference>
<sequence length="247" mass="27410">MEIINLGNRHDASFYAACELFNQITRNPESKLGLATGGTMVDVYANFVNLLKMNDVDVSNVETFNLDEYVGLPQTHPESYHQYMQEVLFEQYPYFTASNIHIPTGDAADLNDEAKRYEAVVHERGPVDIQILGIGENGHIGFNEPGTSKESETRVVDLTESTIRANSRYFDTEDEVPKQAVSMGLSTIMSAKRIILLAFGEKKKAAITKLASGIEDADVPATILYEHPNVEVYVDEAAAPDDMGRKE</sequence>
<evidence type="ECO:0000313" key="8">
    <source>
        <dbReference type="Proteomes" id="UP000293854"/>
    </source>
</evidence>
<dbReference type="UniPathway" id="UPA00629">
    <property type="reaction ID" value="UER00684"/>
</dbReference>
<gene>
    <name evidence="4 7" type="primary">nagB</name>
    <name evidence="7" type="ORF">EIG99_01865</name>
    <name evidence="6" type="ORF">I6J05_11990</name>
</gene>
<accession>A0A143PAR0</accession>
<comment type="function">
    <text evidence="4">Catalyzes the reversible isomerization-deamination of glucosamine 6-phosphate (GlcN6P) to form fructose 6-phosphate (Fru6P) and ammonium ion.</text>
</comment>
<dbReference type="GeneID" id="93727518"/>
<protein>
    <recommendedName>
        <fullName evidence="4">Glucosamine-6-phosphate deaminase</fullName>
        <ecNumber evidence="4">3.5.99.6</ecNumber>
    </recommendedName>
    <alternativeName>
        <fullName evidence="4">GlcN6P deaminase</fullName>
        <shortName evidence="4">GNPDA</shortName>
    </alternativeName>
    <alternativeName>
        <fullName evidence="4">Glucosamine-6-phosphate isomerase</fullName>
    </alternativeName>
</protein>
<dbReference type="RefSeq" id="WP_047131391.1">
    <property type="nucleotide sequence ID" value="NZ_CP015114.1"/>
</dbReference>
<dbReference type="GO" id="GO:0004342">
    <property type="term" value="F:glucosamine-6-phosphate deaminase activity"/>
    <property type="evidence" value="ECO:0007669"/>
    <property type="project" value="UniProtKB-UniRule"/>
</dbReference>
<dbReference type="GO" id="GO:0042802">
    <property type="term" value="F:identical protein binding"/>
    <property type="evidence" value="ECO:0007669"/>
    <property type="project" value="TreeGrafter"/>
</dbReference>
<feature type="active site" description="Proton acceptor; for enolization step" evidence="4">
    <location>
        <position position="67"/>
    </location>
</feature>
<dbReference type="GO" id="GO:0006046">
    <property type="term" value="P:N-acetylglucosamine catabolic process"/>
    <property type="evidence" value="ECO:0007669"/>
    <property type="project" value="UniProtKB-UniRule"/>
</dbReference>
<dbReference type="PROSITE" id="PS01161">
    <property type="entry name" value="GLC_GALNAC_ISOMERASE"/>
    <property type="match status" value="1"/>
</dbReference>
<keyword evidence="9" id="KW-1185">Reference proteome</keyword>
<dbReference type="Gene3D" id="3.40.50.1360">
    <property type="match status" value="1"/>
</dbReference>
<dbReference type="Proteomes" id="UP000293854">
    <property type="component" value="Unassembled WGS sequence"/>
</dbReference>
<dbReference type="EC" id="3.5.99.6" evidence="4"/>
<evidence type="ECO:0000259" key="5">
    <source>
        <dbReference type="Pfam" id="PF01182"/>
    </source>
</evidence>
<reference evidence="7 8" key="1">
    <citation type="submission" date="2018-11" db="EMBL/GenBank/DDBJ databases">
        <title>Genomic profiling of Staphylococcus species from a Poultry farm system in KwaZulu-Natal, South Africa.</title>
        <authorList>
            <person name="Amoako D.G."/>
            <person name="Somboro A.M."/>
            <person name="Abia A.L.K."/>
            <person name="Bester L.A."/>
            <person name="Essack S.Y."/>
        </authorList>
    </citation>
    <scope>NUCLEOTIDE SEQUENCE [LARGE SCALE GENOMIC DNA]</scope>
    <source>
        <strain evidence="7 8">SA11</strain>
    </source>
</reference>
<dbReference type="SUPFAM" id="SSF100950">
    <property type="entry name" value="NagB/RpiA/CoA transferase-like"/>
    <property type="match status" value="1"/>
</dbReference>
<dbReference type="Pfam" id="PF01182">
    <property type="entry name" value="Glucosamine_iso"/>
    <property type="match status" value="1"/>
</dbReference>
<dbReference type="PANTHER" id="PTHR11280">
    <property type="entry name" value="GLUCOSAMINE-6-PHOSPHATE ISOMERASE"/>
    <property type="match status" value="1"/>
</dbReference>
<evidence type="ECO:0000313" key="7">
    <source>
        <dbReference type="EMBL" id="RZI03986.1"/>
    </source>
</evidence>
<dbReference type="NCBIfam" id="TIGR00502">
    <property type="entry name" value="nagB"/>
    <property type="match status" value="1"/>
</dbReference>
<dbReference type="OrthoDB" id="9791139at2"/>
<comment type="similarity">
    <text evidence="4">Belongs to the glucosamine/galactosamine-6-phosphate isomerase family. NagB subfamily.</text>
</comment>
<organism evidence="7 8">
    <name type="scientific">Staphylococcus condimenti</name>
    <dbReference type="NCBI Taxonomy" id="70255"/>
    <lineage>
        <taxon>Bacteria</taxon>
        <taxon>Bacillati</taxon>
        <taxon>Bacillota</taxon>
        <taxon>Bacilli</taxon>
        <taxon>Bacillales</taxon>
        <taxon>Staphylococcaceae</taxon>
        <taxon>Staphylococcus</taxon>
    </lineage>
</organism>
<comment type="caution">
    <text evidence="4">Lacks conserved residue(s) required for the propagation of feature annotation.</text>
</comment>
<dbReference type="GO" id="GO:0005975">
    <property type="term" value="P:carbohydrate metabolic process"/>
    <property type="evidence" value="ECO:0007669"/>
    <property type="project" value="InterPro"/>
</dbReference>
<evidence type="ECO:0000313" key="6">
    <source>
        <dbReference type="EMBL" id="QQS82584.1"/>
    </source>
</evidence>
<feature type="active site" description="Proton acceptor; for ring-opening step" evidence="4">
    <location>
        <position position="139"/>
    </location>
</feature>
<keyword evidence="3 4" id="KW-0119">Carbohydrate metabolism</keyword>
<dbReference type="KEGG" id="scv:A4G25_06545"/>
<dbReference type="PANTHER" id="PTHR11280:SF5">
    <property type="entry name" value="GLUCOSAMINE-6-PHOSPHATE ISOMERASE"/>
    <property type="match status" value="1"/>
</dbReference>
<dbReference type="FunFam" id="3.40.50.1360:FF:000003">
    <property type="entry name" value="Glucosamine-6-phosphate deaminase"/>
    <property type="match status" value="1"/>
</dbReference>
<evidence type="ECO:0000256" key="3">
    <source>
        <dbReference type="ARBA" id="ARBA00023277"/>
    </source>
</evidence>
<dbReference type="AlphaFoldDB" id="A0A143PAR0"/>
<dbReference type="HAMAP" id="MF_01241">
    <property type="entry name" value="GlcN6P_deamin"/>
    <property type="match status" value="1"/>
</dbReference>